<dbReference type="EMBL" id="UOEW01000030">
    <property type="protein sequence ID" value="VAW33397.1"/>
    <property type="molecule type" value="Genomic_DNA"/>
</dbReference>
<dbReference type="InterPro" id="IPR003557">
    <property type="entry name" value="Cyt_c_biogenesis_CcmC"/>
</dbReference>
<dbReference type="InterPro" id="IPR002541">
    <property type="entry name" value="Cyt_c_assembly"/>
</dbReference>
<keyword evidence="5 7" id="KW-1133">Transmembrane helix</keyword>
<keyword evidence="9" id="KW-0456">Lyase</keyword>
<evidence type="ECO:0000256" key="1">
    <source>
        <dbReference type="ARBA" id="ARBA00004141"/>
    </source>
</evidence>
<dbReference type="AlphaFoldDB" id="A0A3B0V632"/>
<dbReference type="PANTHER" id="PTHR30071:SF1">
    <property type="entry name" value="CYTOCHROME B_B6 PROTEIN-RELATED"/>
    <property type="match status" value="1"/>
</dbReference>
<dbReference type="GO" id="GO:0005886">
    <property type="term" value="C:plasma membrane"/>
    <property type="evidence" value="ECO:0007669"/>
    <property type="project" value="TreeGrafter"/>
</dbReference>
<dbReference type="GO" id="GO:0015232">
    <property type="term" value="F:heme transmembrane transporter activity"/>
    <property type="evidence" value="ECO:0007669"/>
    <property type="project" value="InterPro"/>
</dbReference>
<feature type="domain" description="Cytochrome c assembly protein" evidence="8">
    <location>
        <begin position="28"/>
        <end position="192"/>
    </location>
</feature>
<dbReference type="PRINTS" id="PR01386">
    <property type="entry name" value="CCMCBIOGNSIS"/>
</dbReference>
<keyword evidence="3 7" id="KW-0812">Transmembrane</keyword>
<feature type="transmembrane region" description="Helical" evidence="7">
    <location>
        <begin position="99"/>
        <end position="121"/>
    </location>
</feature>
<evidence type="ECO:0000256" key="3">
    <source>
        <dbReference type="ARBA" id="ARBA00022692"/>
    </source>
</evidence>
<comment type="subcellular location">
    <subcellularLocation>
        <location evidence="1">Membrane</location>
        <topology evidence="1">Multi-pass membrane protein</topology>
    </subcellularLocation>
</comment>
<dbReference type="InterPro" id="IPR045062">
    <property type="entry name" value="Cyt_c_biogenesis_CcsA/CcmC"/>
</dbReference>
<dbReference type="Pfam" id="PF01578">
    <property type="entry name" value="Cytochrom_C_asm"/>
    <property type="match status" value="1"/>
</dbReference>
<name>A0A3B0V632_9ZZZZ</name>
<proteinExistence type="inferred from homology"/>
<dbReference type="NCBIfam" id="TIGR01191">
    <property type="entry name" value="ccmC"/>
    <property type="match status" value="1"/>
</dbReference>
<organism evidence="9">
    <name type="scientific">hydrothermal vent metagenome</name>
    <dbReference type="NCBI Taxonomy" id="652676"/>
    <lineage>
        <taxon>unclassified sequences</taxon>
        <taxon>metagenomes</taxon>
        <taxon>ecological metagenomes</taxon>
    </lineage>
</organism>
<evidence type="ECO:0000256" key="2">
    <source>
        <dbReference type="ARBA" id="ARBA00005840"/>
    </source>
</evidence>
<feature type="transmembrane region" description="Helical" evidence="7">
    <location>
        <begin position="141"/>
        <end position="157"/>
    </location>
</feature>
<evidence type="ECO:0000256" key="7">
    <source>
        <dbReference type="SAM" id="Phobius"/>
    </source>
</evidence>
<dbReference type="GO" id="GO:0017004">
    <property type="term" value="P:cytochrome complex assembly"/>
    <property type="evidence" value="ECO:0007669"/>
    <property type="project" value="UniProtKB-KW"/>
</dbReference>
<feature type="transmembrane region" description="Helical" evidence="7">
    <location>
        <begin position="32"/>
        <end position="52"/>
    </location>
</feature>
<accession>A0A3B0V632</accession>
<reference evidence="9" key="1">
    <citation type="submission" date="2018-06" db="EMBL/GenBank/DDBJ databases">
        <authorList>
            <person name="Zhirakovskaya E."/>
        </authorList>
    </citation>
    <scope>NUCLEOTIDE SEQUENCE</scope>
</reference>
<sequence>MKKHRTNVIIRLYHQLGSPPSFYKISGYFTKWLLLIAVVLAGFGLYDGLVLAPADYQQGDSFRIIYVHVPAAWMSMFVYAVMGFAALIAIIWRMKVAEAVLLASAPIGAWFTLIALVTGSLWGKPMWGTWWEWDARMTSELILLFLYIGVMATYAAFSEDSRKAARMAALVAVVGLVNLPIIHFSVQWWSSIHQGTTVSLTGESKIVWEMLRPLLTMAVATKFYYGYSMLTRARIYLLETEQHKRWVQTLITEEKV</sequence>
<dbReference type="GO" id="GO:0016829">
    <property type="term" value="F:lyase activity"/>
    <property type="evidence" value="ECO:0007669"/>
    <property type="project" value="UniProtKB-KW"/>
</dbReference>
<feature type="transmembrane region" description="Helical" evidence="7">
    <location>
        <begin position="72"/>
        <end position="92"/>
    </location>
</feature>
<evidence type="ECO:0000256" key="4">
    <source>
        <dbReference type="ARBA" id="ARBA00022748"/>
    </source>
</evidence>
<evidence type="ECO:0000259" key="8">
    <source>
        <dbReference type="Pfam" id="PF01578"/>
    </source>
</evidence>
<feature type="transmembrane region" description="Helical" evidence="7">
    <location>
        <begin position="210"/>
        <end position="227"/>
    </location>
</feature>
<evidence type="ECO:0000256" key="5">
    <source>
        <dbReference type="ARBA" id="ARBA00022989"/>
    </source>
</evidence>
<dbReference type="PANTHER" id="PTHR30071">
    <property type="entry name" value="HEME EXPORTER PROTEIN C"/>
    <property type="match status" value="1"/>
</dbReference>
<evidence type="ECO:0000256" key="6">
    <source>
        <dbReference type="ARBA" id="ARBA00023136"/>
    </source>
</evidence>
<dbReference type="GO" id="GO:0020037">
    <property type="term" value="F:heme binding"/>
    <property type="evidence" value="ECO:0007669"/>
    <property type="project" value="InterPro"/>
</dbReference>
<keyword evidence="4" id="KW-0201">Cytochrome c-type biogenesis</keyword>
<feature type="transmembrane region" description="Helical" evidence="7">
    <location>
        <begin position="169"/>
        <end position="190"/>
    </location>
</feature>
<gene>
    <name evidence="9" type="ORF">MNBD_GAMMA01-1790</name>
</gene>
<protein>
    <submittedName>
        <fullName evidence="9">Cytochrome c-type biogenesis protein CcmC, putative heme lyase for CcmE</fullName>
    </submittedName>
</protein>
<keyword evidence="6 7" id="KW-0472">Membrane</keyword>
<evidence type="ECO:0000313" key="9">
    <source>
        <dbReference type="EMBL" id="VAW33397.1"/>
    </source>
</evidence>
<comment type="similarity">
    <text evidence="2">Belongs to the CcmC/CycZ/HelC family.</text>
</comment>